<feature type="transmembrane region" description="Helical" evidence="1">
    <location>
        <begin position="48"/>
        <end position="67"/>
    </location>
</feature>
<reference evidence="2 3" key="1">
    <citation type="submission" date="2020-02" db="EMBL/GenBank/DDBJ databases">
        <title>Genome sequencing for Kineobactrum sp. M2.</title>
        <authorList>
            <person name="Park S.-J."/>
        </authorList>
    </citation>
    <scope>NUCLEOTIDE SEQUENCE [LARGE SCALE GENOMIC DNA]</scope>
    <source>
        <strain evidence="2 3">M2</strain>
    </source>
</reference>
<dbReference type="PROSITE" id="PS51257">
    <property type="entry name" value="PROKAR_LIPOPROTEIN"/>
    <property type="match status" value="1"/>
</dbReference>
<gene>
    <name evidence="2" type="ORF">G3T16_07290</name>
</gene>
<evidence type="ECO:0000313" key="3">
    <source>
        <dbReference type="Proteomes" id="UP000477680"/>
    </source>
</evidence>
<protein>
    <submittedName>
        <fullName evidence="2">Hydrogenase maturation nickel metallochaperone HypA</fullName>
    </submittedName>
</protein>
<dbReference type="Proteomes" id="UP000477680">
    <property type="component" value="Chromosome"/>
</dbReference>
<evidence type="ECO:0000313" key="2">
    <source>
        <dbReference type="EMBL" id="QIB65237.1"/>
    </source>
</evidence>
<dbReference type="EMBL" id="CP048711">
    <property type="protein sequence ID" value="QIB65237.1"/>
    <property type="molecule type" value="Genomic_DNA"/>
</dbReference>
<organism evidence="2 3">
    <name type="scientific">Kineobactrum salinum</name>
    <dbReference type="NCBI Taxonomy" id="2708301"/>
    <lineage>
        <taxon>Bacteria</taxon>
        <taxon>Pseudomonadati</taxon>
        <taxon>Pseudomonadota</taxon>
        <taxon>Gammaproteobacteria</taxon>
        <taxon>Cellvibrionales</taxon>
        <taxon>Halieaceae</taxon>
        <taxon>Kineobactrum</taxon>
    </lineage>
</organism>
<dbReference type="RefSeq" id="WP_163494477.1">
    <property type="nucleotide sequence ID" value="NZ_CP048711.1"/>
</dbReference>
<keyword evidence="3" id="KW-1185">Reference proteome</keyword>
<keyword evidence="1" id="KW-0472">Membrane</keyword>
<sequence>MMRYHCKDCSYQGSQVSSGGGCPACGSFNTQIVMQQQTAPPRSRKGQLTLLAVLWLCFAGLLLTKLID</sequence>
<dbReference type="KEGG" id="kim:G3T16_07290"/>
<name>A0A6C0U2N3_9GAMM</name>
<proteinExistence type="predicted"/>
<accession>A0A6C0U2N3</accession>
<keyword evidence="1" id="KW-0812">Transmembrane</keyword>
<keyword evidence="1" id="KW-1133">Transmembrane helix</keyword>
<dbReference type="AlphaFoldDB" id="A0A6C0U2N3"/>
<evidence type="ECO:0000256" key="1">
    <source>
        <dbReference type="SAM" id="Phobius"/>
    </source>
</evidence>